<dbReference type="EMBL" id="JAUTXU010000012">
    <property type="protein sequence ID" value="KAK3722649.1"/>
    <property type="molecule type" value="Genomic_DNA"/>
</dbReference>
<organism evidence="1 2">
    <name type="scientific">Vermiconidia calcicola</name>
    <dbReference type="NCBI Taxonomy" id="1690605"/>
    <lineage>
        <taxon>Eukaryota</taxon>
        <taxon>Fungi</taxon>
        <taxon>Dikarya</taxon>
        <taxon>Ascomycota</taxon>
        <taxon>Pezizomycotina</taxon>
        <taxon>Dothideomycetes</taxon>
        <taxon>Dothideomycetidae</taxon>
        <taxon>Mycosphaerellales</taxon>
        <taxon>Extremaceae</taxon>
        <taxon>Vermiconidia</taxon>
    </lineage>
</organism>
<comment type="caution">
    <text evidence="1">The sequence shown here is derived from an EMBL/GenBank/DDBJ whole genome shotgun (WGS) entry which is preliminary data.</text>
</comment>
<keyword evidence="2" id="KW-1185">Reference proteome</keyword>
<sequence length="141" mass="15915">MDDVVHKGVTPYSGVTDSKAEAQKYEDIAAIESVTSDEPEKDHANYQRMDNEIAKYAEGAAVHVNETESRRLRKMIDRRSSPGRHDNNIFYPGTLSFAAIMGIQDLPGVEKGYSWLITCIYIAVLIVEYPQNWLIQRLPIA</sequence>
<name>A0ACC3NT27_9PEZI</name>
<accession>A0ACC3NT27</accession>
<evidence type="ECO:0000313" key="2">
    <source>
        <dbReference type="Proteomes" id="UP001281147"/>
    </source>
</evidence>
<gene>
    <name evidence="1" type="ORF">LTR37_002219</name>
</gene>
<proteinExistence type="predicted"/>
<dbReference type="Proteomes" id="UP001281147">
    <property type="component" value="Unassembled WGS sequence"/>
</dbReference>
<evidence type="ECO:0000313" key="1">
    <source>
        <dbReference type="EMBL" id="KAK3722649.1"/>
    </source>
</evidence>
<reference evidence="1" key="1">
    <citation type="submission" date="2023-07" db="EMBL/GenBank/DDBJ databases">
        <title>Black Yeasts Isolated from many extreme environments.</title>
        <authorList>
            <person name="Coleine C."/>
            <person name="Stajich J.E."/>
            <person name="Selbmann L."/>
        </authorList>
    </citation>
    <scope>NUCLEOTIDE SEQUENCE</scope>
    <source>
        <strain evidence="1">CCFEE 5714</strain>
    </source>
</reference>
<protein>
    <submittedName>
        <fullName evidence="1">Uncharacterized protein</fullName>
    </submittedName>
</protein>